<name>A0A8B6F702_MYTGA</name>
<proteinExistence type="predicted"/>
<keyword evidence="2" id="KW-1185">Reference proteome</keyword>
<comment type="caution">
    <text evidence="1">The sequence shown here is derived from an EMBL/GenBank/DDBJ whole genome shotgun (WGS) entry which is preliminary data.</text>
</comment>
<sequence length="139" mass="16405">METNRHMNVLKIHTFPHNDVKESYLMQDFQKGQQITCFPSLYQCTFHEFRIENDTDTSLITAAIIQSMLNSKQTAKSTIRKELYHIDETEIGDTNILGKDLKQFYLRFGFPLFREKTLQHEAEILNQPNNTGTHFKRYS</sequence>
<dbReference type="OrthoDB" id="6117314at2759"/>
<organism evidence="1 2">
    <name type="scientific">Mytilus galloprovincialis</name>
    <name type="common">Mediterranean mussel</name>
    <dbReference type="NCBI Taxonomy" id="29158"/>
    <lineage>
        <taxon>Eukaryota</taxon>
        <taxon>Metazoa</taxon>
        <taxon>Spiralia</taxon>
        <taxon>Lophotrochozoa</taxon>
        <taxon>Mollusca</taxon>
        <taxon>Bivalvia</taxon>
        <taxon>Autobranchia</taxon>
        <taxon>Pteriomorphia</taxon>
        <taxon>Mytilida</taxon>
        <taxon>Mytiloidea</taxon>
        <taxon>Mytilidae</taxon>
        <taxon>Mytilinae</taxon>
        <taxon>Mytilus</taxon>
    </lineage>
</organism>
<dbReference type="Proteomes" id="UP000596742">
    <property type="component" value="Unassembled WGS sequence"/>
</dbReference>
<protein>
    <submittedName>
        <fullName evidence="1">Uncharacterized protein</fullName>
    </submittedName>
</protein>
<accession>A0A8B6F702</accession>
<gene>
    <name evidence="1" type="ORF">MGAL_10B055410</name>
</gene>
<reference evidence="1" key="1">
    <citation type="submission" date="2018-11" db="EMBL/GenBank/DDBJ databases">
        <authorList>
            <person name="Alioto T."/>
            <person name="Alioto T."/>
        </authorList>
    </citation>
    <scope>NUCLEOTIDE SEQUENCE</scope>
</reference>
<dbReference type="EMBL" id="UYJE01006365">
    <property type="protein sequence ID" value="VDI45416.1"/>
    <property type="molecule type" value="Genomic_DNA"/>
</dbReference>
<evidence type="ECO:0000313" key="1">
    <source>
        <dbReference type="EMBL" id="VDI45416.1"/>
    </source>
</evidence>
<dbReference type="AlphaFoldDB" id="A0A8B6F702"/>
<evidence type="ECO:0000313" key="2">
    <source>
        <dbReference type="Proteomes" id="UP000596742"/>
    </source>
</evidence>